<evidence type="ECO:0000313" key="11">
    <source>
        <dbReference type="Proteomes" id="UP000824178"/>
    </source>
</evidence>
<comment type="subcellular location">
    <subcellularLocation>
        <location evidence="1">Membrane</location>
        <topology evidence="1">Multi-pass membrane protein</topology>
    </subcellularLocation>
</comment>
<evidence type="ECO:0000256" key="6">
    <source>
        <dbReference type="ARBA" id="ARBA00022989"/>
    </source>
</evidence>
<evidence type="ECO:0000256" key="8">
    <source>
        <dbReference type="SAM" id="Phobius"/>
    </source>
</evidence>
<evidence type="ECO:0000256" key="1">
    <source>
        <dbReference type="ARBA" id="ARBA00004141"/>
    </source>
</evidence>
<dbReference type="GO" id="GO:0004252">
    <property type="term" value="F:serine-type endopeptidase activity"/>
    <property type="evidence" value="ECO:0007669"/>
    <property type="project" value="InterPro"/>
</dbReference>
<evidence type="ECO:0000256" key="2">
    <source>
        <dbReference type="ARBA" id="ARBA00009045"/>
    </source>
</evidence>
<gene>
    <name evidence="10" type="ORF">H9864_00200</name>
</gene>
<keyword evidence="4 8" id="KW-0812">Transmembrane</keyword>
<keyword evidence="3 10" id="KW-0645">Protease</keyword>
<evidence type="ECO:0000256" key="7">
    <source>
        <dbReference type="ARBA" id="ARBA00023136"/>
    </source>
</evidence>
<dbReference type="EMBL" id="JAHLFH010000006">
    <property type="protein sequence ID" value="MBU3818798.1"/>
    <property type="molecule type" value="Genomic_DNA"/>
</dbReference>
<dbReference type="PANTHER" id="PTHR43066">
    <property type="entry name" value="RHOMBOID-RELATED PROTEIN"/>
    <property type="match status" value="1"/>
</dbReference>
<protein>
    <submittedName>
        <fullName evidence="10">Rhomboid family intramembrane serine protease</fullName>
    </submittedName>
</protein>
<feature type="domain" description="Peptidase S54 rhomboid" evidence="9">
    <location>
        <begin position="57"/>
        <end position="189"/>
    </location>
</feature>
<sequence>MKRKTFQLRLQYNAPVILTFFLLSLGALFLDGATDGWTTVRLFSVYRAPLSDPLFYVRLVGHVLGHANLDHFLGNMLLFLVVGPPMEEKYGSVPLLKGILLTALVSGILQCVLFPGTALLGASGIVFMLIMLASLSGGTGGIPLTMVLVAVLYLGEQVYDAFFVRDNVANFMHIVGGVCGTLFGFWSCRRPRRRG</sequence>
<feature type="transmembrane region" description="Helical" evidence="8">
    <location>
        <begin position="12"/>
        <end position="30"/>
    </location>
</feature>
<feature type="transmembrane region" description="Helical" evidence="8">
    <location>
        <begin position="95"/>
        <end position="114"/>
    </location>
</feature>
<dbReference type="Gene3D" id="1.20.1540.10">
    <property type="entry name" value="Rhomboid-like"/>
    <property type="match status" value="1"/>
</dbReference>
<keyword evidence="7 8" id="KW-0472">Membrane</keyword>
<feature type="transmembrane region" description="Helical" evidence="8">
    <location>
        <begin position="126"/>
        <end position="155"/>
    </location>
</feature>
<feature type="transmembrane region" description="Helical" evidence="8">
    <location>
        <begin position="167"/>
        <end position="186"/>
    </location>
</feature>
<evidence type="ECO:0000259" key="9">
    <source>
        <dbReference type="Pfam" id="PF01694"/>
    </source>
</evidence>
<evidence type="ECO:0000256" key="3">
    <source>
        <dbReference type="ARBA" id="ARBA00022670"/>
    </source>
</evidence>
<keyword evidence="5" id="KW-0378">Hydrolase</keyword>
<proteinExistence type="inferred from homology"/>
<evidence type="ECO:0000313" key="10">
    <source>
        <dbReference type="EMBL" id="MBU3818798.1"/>
    </source>
</evidence>
<comment type="similarity">
    <text evidence="2">Belongs to the peptidase S54 family.</text>
</comment>
<dbReference type="Proteomes" id="UP000824178">
    <property type="component" value="Unassembled WGS sequence"/>
</dbReference>
<keyword evidence="6 8" id="KW-1133">Transmembrane helix</keyword>
<reference evidence="10" key="2">
    <citation type="submission" date="2021-04" db="EMBL/GenBank/DDBJ databases">
        <authorList>
            <person name="Gilroy R."/>
        </authorList>
    </citation>
    <scope>NUCLEOTIDE SEQUENCE</scope>
    <source>
        <strain evidence="10">742</strain>
    </source>
</reference>
<name>A0A9E2NPT2_9FIRM</name>
<dbReference type="SUPFAM" id="SSF144091">
    <property type="entry name" value="Rhomboid-like"/>
    <property type="match status" value="1"/>
</dbReference>
<organism evidence="10 11">
    <name type="scientific">Candidatus Faecalibacterium intestinavium</name>
    <dbReference type="NCBI Taxonomy" id="2838580"/>
    <lineage>
        <taxon>Bacteria</taxon>
        <taxon>Bacillati</taxon>
        <taxon>Bacillota</taxon>
        <taxon>Clostridia</taxon>
        <taxon>Eubacteriales</taxon>
        <taxon>Oscillospiraceae</taxon>
        <taxon>Faecalibacterium</taxon>
    </lineage>
</organism>
<evidence type="ECO:0000256" key="4">
    <source>
        <dbReference type="ARBA" id="ARBA00022692"/>
    </source>
</evidence>
<dbReference type="InterPro" id="IPR022764">
    <property type="entry name" value="Peptidase_S54_rhomboid_dom"/>
</dbReference>
<dbReference type="Pfam" id="PF01694">
    <property type="entry name" value="Rhomboid"/>
    <property type="match status" value="1"/>
</dbReference>
<dbReference type="GO" id="GO:0016020">
    <property type="term" value="C:membrane"/>
    <property type="evidence" value="ECO:0007669"/>
    <property type="project" value="UniProtKB-SubCell"/>
</dbReference>
<comment type="caution">
    <text evidence="10">The sequence shown here is derived from an EMBL/GenBank/DDBJ whole genome shotgun (WGS) entry which is preliminary data.</text>
</comment>
<dbReference type="InterPro" id="IPR035952">
    <property type="entry name" value="Rhomboid-like_sf"/>
</dbReference>
<accession>A0A9E2NPT2</accession>
<dbReference type="GO" id="GO:0006508">
    <property type="term" value="P:proteolysis"/>
    <property type="evidence" value="ECO:0007669"/>
    <property type="project" value="UniProtKB-KW"/>
</dbReference>
<reference evidence="10" key="1">
    <citation type="journal article" date="2021" name="PeerJ">
        <title>Extensive microbial diversity within the chicken gut microbiome revealed by metagenomics and culture.</title>
        <authorList>
            <person name="Gilroy R."/>
            <person name="Ravi A."/>
            <person name="Getino M."/>
            <person name="Pursley I."/>
            <person name="Horton D.L."/>
            <person name="Alikhan N.F."/>
            <person name="Baker D."/>
            <person name="Gharbi K."/>
            <person name="Hall N."/>
            <person name="Watson M."/>
            <person name="Adriaenssens E.M."/>
            <person name="Foster-Nyarko E."/>
            <person name="Jarju S."/>
            <person name="Secka A."/>
            <person name="Antonio M."/>
            <person name="Oren A."/>
            <person name="Chaudhuri R.R."/>
            <person name="La Ragione R."/>
            <person name="Hildebrand F."/>
            <person name="Pallen M.J."/>
        </authorList>
    </citation>
    <scope>NUCLEOTIDE SEQUENCE</scope>
    <source>
        <strain evidence="10">742</strain>
    </source>
</reference>
<evidence type="ECO:0000256" key="5">
    <source>
        <dbReference type="ARBA" id="ARBA00022801"/>
    </source>
</evidence>
<dbReference type="PANTHER" id="PTHR43066:SF1">
    <property type="entry name" value="RHOMBOID PROTEIN 2"/>
    <property type="match status" value="1"/>
</dbReference>
<dbReference type="AlphaFoldDB" id="A0A9E2NPT2"/>